<dbReference type="AlphaFoldDB" id="A0A4S8L8Y8"/>
<evidence type="ECO:0000256" key="2">
    <source>
        <dbReference type="SAM" id="SignalP"/>
    </source>
</evidence>
<evidence type="ECO:0000313" key="4">
    <source>
        <dbReference type="EMBL" id="THU85031.1"/>
    </source>
</evidence>
<dbReference type="SUPFAM" id="SSF53098">
    <property type="entry name" value="Ribonuclease H-like"/>
    <property type="match status" value="1"/>
</dbReference>
<dbReference type="InterPro" id="IPR036397">
    <property type="entry name" value="RNaseH_sf"/>
</dbReference>
<dbReference type="Proteomes" id="UP000297245">
    <property type="component" value="Unassembled WGS sequence"/>
</dbReference>
<name>A0A4S8L8Y8_DENBC</name>
<dbReference type="OrthoDB" id="3062525at2759"/>
<feature type="region of interest" description="Disordered" evidence="1">
    <location>
        <begin position="181"/>
        <end position="201"/>
    </location>
</feature>
<feature type="non-terminal residue" evidence="4">
    <location>
        <position position="321"/>
    </location>
</feature>
<keyword evidence="2" id="KW-0732">Signal</keyword>
<dbReference type="Gene3D" id="3.30.420.10">
    <property type="entry name" value="Ribonuclease H-like superfamily/Ribonuclease H"/>
    <property type="match status" value="1"/>
</dbReference>
<evidence type="ECO:0000259" key="3">
    <source>
        <dbReference type="PROSITE" id="PS50879"/>
    </source>
</evidence>
<dbReference type="PROSITE" id="PS50879">
    <property type="entry name" value="RNASE_H_1"/>
    <property type="match status" value="1"/>
</dbReference>
<dbReference type="GO" id="GO:0003676">
    <property type="term" value="F:nucleic acid binding"/>
    <property type="evidence" value="ECO:0007669"/>
    <property type="project" value="InterPro"/>
</dbReference>
<accession>A0A4S8L8Y8</accession>
<feature type="domain" description="RNase H type-1" evidence="3">
    <location>
        <begin position="247"/>
        <end position="321"/>
    </location>
</feature>
<proteinExistence type="predicted"/>
<protein>
    <recommendedName>
        <fullName evidence="3">RNase H type-1 domain-containing protein</fullName>
    </recommendedName>
</protein>
<gene>
    <name evidence="4" type="ORF">K435DRAFT_615880</name>
</gene>
<sequence>MWLKRYLALGPGRPMWALLADALLAINVPAYENNTPQDIRKNCYLQSWTTSTHTRSSQPTDLLRMIKAGQKYGLRIEGLAFERTILRDMPIWHHIFADSRIRRLTGSNTSKCLRSKHNLQTVGEAEDLAAPLIIISGRQSRHRPNNQCNCRDCTEIRETTTCDHPHLCMVRAQELLDTLPPKWDPRVEQPEDVETDPTSISKTREEEIFDYRLTTTGDLSDIFRIFTNKSHTPVNDTYVRRIQTDSNETLINVATDGSCIDNGQDNALAGAGIYFAEGDPRNKSLRLPKMAGETQLTQSNQTAELLAVKVTPELLPKTTPL</sequence>
<evidence type="ECO:0000256" key="1">
    <source>
        <dbReference type="SAM" id="MobiDB-lite"/>
    </source>
</evidence>
<feature type="chain" id="PRO_5020928309" description="RNase H type-1 domain-containing protein" evidence="2">
    <location>
        <begin position="31"/>
        <end position="321"/>
    </location>
</feature>
<evidence type="ECO:0000313" key="5">
    <source>
        <dbReference type="Proteomes" id="UP000297245"/>
    </source>
</evidence>
<dbReference type="GO" id="GO:0004523">
    <property type="term" value="F:RNA-DNA hybrid ribonuclease activity"/>
    <property type="evidence" value="ECO:0007669"/>
    <property type="project" value="InterPro"/>
</dbReference>
<dbReference type="InterPro" id="IPR012337">
    <property type="entry name" value="RNaseH-like_sf"/>
</dbReference>
<organism evidence="4 5">
    <name type="scientific">Dendrothele bispora (strain CBS 962.96)</name>
    <dbReference type="NCBI Taxonomy" id="1314807"/>
    <lineage>
        <taxon>Eukaryota</taxon>
        <taxon>Fungi</taxon>
        <taxon>Dikarya</taxon>
        <taxon>Basidiomycota</taxon>
        <taxon>Agaricomycotina</taxon>
        <taxon>Agaricomycetes</taxon>
        <taxon>Agaricomycetidae</taxon>
        <taxon>Agaricales</taxon>
        <taxon>Agaricales incertae sedis</taxon>
        <taxon>Dendrothele</taxon>
    </lineage>
</organism>
<dbReference type="InterPro" id="IPR002156">
    <property type="entry name" value="RNaseH_domain"/>
</dbReference>
<feature type="signal peptide" evidence="2">
    <location>
        <begin position="1"/>
        <end position="30"/>
    </location>
</feature>
<dbReference type="EMBL" id="ML179568">
    <property type="protein sequence ID" value="THU85031.1"/>
    <property type="molecule type" value="Genomic_DNA"/>
</dbReference>
<keyword evidence="5" id="KW-1185">Reference proteome</keyword>
<reference evidence="4 5" key="1">
    <citation type="journal article" date="2019" name="Nat. Ecol. Evol.">
        <title>Megaphylogeny resolves global patterns of mushroom evolution.</title>
        <authorList>
            <person name="Varga T."/>
            <person name="Krizsan K."/>
            <person name="Foldi C."/>
            <person name="Dima B."/>
            <person name="Sanchez-Garcia M."/>
            <person name="Sanchez-Ramirez S."/>
            <person name="Szollosi G.J."/>
            <person name="Szarkandi J.G."/>
            <person name="Papp V."/>
            <person name="Albert L."/>
            <person name="Andreopoulos W."/>
            <person name="Angelini C."/>
            <person name="Antonin V."/>
            <person name="Barry K.W."/>
            <person name="Bougher N.L."/>
            <person name="Buchanan P."/>
            <person name="Buyck B."/>
            <person name="Bense V."/>
            <person name="Catcheside P."/>
            <person name="Chovatia M."/>
            <person name="Cooper J."/>
            <person name="Damon W."/>
            <person name="Desjardin D."/>
            <person name="Finy P."/>
            <person name="Geml J."/>
            <person name="Haridas S."/>
            <person name="Hughes K."/>
            <person name="Justo A."/>
            <person name="Karasinski D."/>
            <person name="Kautmanova I."/>
            <person name="Kiss B."/>
            <person name="Kocsube S."/>
            <person name="Kotiranta H."/>
            <person name="LaButti K.M."/>
            <person name="Lechner B.E."/>
            <person name="Liimatainen K."/>
            <person name="Lipzen A."/>
            <person name="Lukacs Z."/>
            <person name="Mihaltcheva S."/>
            <person name="Morgado L.N."/>
            <person name="Niskanen T."/>
            <person name="Noordeloos M.E."/>
            <person name="Ohm R.A."/>
            <person name="Ortiz-Santana B."/>
            <person name="Ovrebo C."/>
            <person name="Racz N."/>
            <person name="Riley R."/>
            <person name="Savchenko A."/>
            <person name="Shiryaev A."/>
            <person name="Soop K."/>
            <person name="Spirin V."/>
            <person name="Szebenyi C."/>
            <person name="Tomsovsky M."/>
            <person name="Tulloss R.E."/>
            <person name="Uehling J."/>
            <person name="Grigoriev I.V."/>
            <person name="Vagvolgyi C."/>
            <person name="Papp T."/>
            <person name="Martin F.M."/>
            <person name="Miettinen O."/>
            <person name="Hibbett D.S."/>
            <person name="Nagy L.G."/>
        </authorList>
    </citation>
    <scope>NUCLEOTIDE SEQUENCE [LARGE SCALE GENOMIC DNA]</scope>
    <source>
        <strain evidence="4 5">CBS 962.96</strain>
    </source>
</reference>